<sequence length="317" mass="33663">MSAPTARRSTAYTPPPAPVPRMPRRLPRSLQPLAPLTSGQVFSRSALVVVASLIFAFALNLMLLSHLQHAVAQQQLSDSYRAQLSAGTAPVSEGAFDDTLLPDGAPVGIIEIPSLGVREVIVEGSSSGDTTSGPAHRRDTVLPGQEGLSIVMARAAAYGGPFSRIQELAPGEEFSVLTGQGLQEFEVIGVRYAGDPSPPNPIAGESRLILETARGPAFIPSGTARVDAELVSDAQPAGARQTAYRTLPTEDLEMATDTSTVWALVFALQFFVVAEIAAVWAYRRIGAQKVWIVFVPVMFLAGLLVADQVTRLLPNLL</sequence>
<evidence type="ECO:0000256" key="1">
    <source>
        <dbReference type="ARBA" id="ARBA00022801"/>
    </source>
</evidence>
<keyword evidence="1" id="KW-0378">Hydrolase</keyword>
<feature type="region of interest" description="Disordered" evidence="2">
    <location>
        <begin position="1"/>
        <end position="26"/>
    </location>
</feature>
<keyword evidence="3" id="KW-0472">Membrane</keyword>
<dbReference type="SUPFAM" id="SSF63817">
    <property type="entry name" value="Sortase"/>
    <property type="match status" value="1"/>
</dbReference>
<comment type="caution">
    <text evidence="4">The sequence shown here is derived from an EMBL/GenBank/DDBJ whole genome shotgun (WGS) entry which is preliminary data.</text>
</comment>
<evidence type="ECO:0000313" key="4">
    <source>
        <dbReference type="EMBL" id="MCS5726440.1"/>
    </source>
</evidence>
<dbReference type="AlphaFoldDB" id="A0AA42BTI4"/>
<evidence type="ECO:0000256" key="2">
    <source>
        <dbReference type="SAM" id="MobiDB-lite"/>
    </source>
</evidence>
<keyword evidence="3" id="KW-0812">Transmembrane</keyword>
<accession>A0AA42BTI4</accession>
<dbReference type="InterPro" id="IPR005754">
    <property type="entry name" value="Sortase"/>
</dbReference>
<feature type="transmembrane region" description="Helical" evidence="3">
    <location>
        <begin position="261"/>
        <end position="282"/>
    </location>
</feature>
<proteinExistence type="predicted"/>
<evidence type="ECO:0000313" key="5">
    <source>
        <dbReference type="Proteomes" id="UP001165587"/>
    </source>
</evidence>
<dbReference type="Gene3D" id="2.40.260.10">
    <property type="entry name" value="Sortase"/>
    <property type="match status" value="1"/>
</dbReference>
<dbReference type="Pfam" id="PF04203">
    <property type="entry name" value="Sortase"/>
    <property type="match status" value="1"/>
</dbReference>
<feature type="transmembrane region" description="Helical" evidence="3">
    <location>
        <begin position="46"/>
        <end position="67"/>
    </location>
</feature>
<organism evidence="4 5">
    <name type="scientific">Herbiconiux oxytropis</name>
    <dbReference type="NCBI Taxonomy" id="2970915"/>
    <lineage>
        <taxon>Bacteria</taxon>
        <taxon>Bacillati</taxon>
        <taxon>Actinomycetota</taxon>
        <taxon>Actinomycetes</taxon>
        <taxon>Micrococcales</taxon>
        <taxon>Microbacteriaceae</taxon>
        <taxon>Herbiconiux</taxon>
    </lineage>
</organism>
<evidence type="ECO:0000256" key="3">
    <source>
        <dbReference type="SAM" id="Phobius"/>
    </source>
</evidence>
<dbReference type="InterPro" id="IPR023365">
    <property type="entry name" value="Sortase_dom-sf"/>
</dbReference>
<feature type="transmembrane region" description="Helical" evidence="3">
    <location>
        <begin position="289"/>
        <end position="306"/>
    </location>
</feature>
<dbReference type="GO" id="GO:0016787">
    <property type="term" value="F:hydrolase activity"/>
    <property type="evidence" value="ECO:0007669"/>
    <property type="project" value="UniProtKB-KW"/>
</dbReference>
<dbReference type="RefSeq" id="WP_259528682.1">
    <property type="nucleotide sequence ID" value="NZ_JANLCK010000005.1"/>
</dbReference>
<name>A0AA42BTI4_9MICO</name>
<keyword evidence="3" id="KW-1133">Transmembrane helix</keyword>
<dbReference type="Proteomes" id="UP001165587">
    <property type="component" value="Unassembled WGS sequence"/>
</dbReference>
<dbReference type="EMBL" id="JANLCK010000005">
    <property type="protein sequence ID" value="MCS5726440.1"/>
    <property type="molecule type" value="Genomic_DNA"/>
</dbReference>
<gene>
    <name evidence="4" type="ORF">N1028_11105</name>
</gene>
<keyword evidence="5" id="KW-1185">Reference proteome</keyword>
<reference evidence="4" key="1">
    <citation type="submission" date="2022-08" db="EMBL/GenBank/DDBJ databases">
        <authorList>
            <person name="Deng Y."/>
            <person name="Han X.-F."/>
            <person name="Zhang Y.-Q."/>
        </authorList>
    </citation>
    <scope>NUCLEOTIDE SEQUENCE</scope>
    <source>
        <strain evidence="4">CPCC 203407</strain>
    </source>
</reference>
<protein>
    <submittedName>
        <fullName evidence="4">Sortase</fullName>
    </submittedName>
</protein>